<dbReference type="Pfam" id="PF20254">
    <property type="entry name" value="DMFA2_C"/>
    <property type="match status" value="1"/>
</dbReference>
<dbReference type="GO" id="GO:0005975">
    <property type="term" value="P:carbohydrate metabolic process"/>
    <property type="evidence" value="ECO:0007669"/>
    <property type="project" value="UniProtKB-ARBA"/>
</dbReference>
<keyword evidence="9" id="KW-1185">Reference proteome</keyword>
<dbReference type="Gene3D" id="2.60.40.650">
    <property type="match status" value="1"/>
</dbReference>
<evidence type="ECO:0000256" key="3">
    <source>
        <dbReference type="ARBA" id="ARBA00023157"/>
    </source>
</evidence>
<keyword evidence="4" id="KW-0378">Hydrolase</keyword>
<dbReference type="Pfam" id="PF13313">
    <property type="entry name" value="DUF4082"/>
    <property type="match status" value="1"/>
</dbReference>
<dbReference type="InterPro" id="IPR006558">
    <property type="entry name" value="LamG-like"/>
</dbReference>
<dbReference type="EMBL" id="RBIL01000001">
    <property type="protein sequence ID" value="RKQ94073.1"/>
    <property type="molecule type" value="Genomic_DNA"/>
</dbReference>
<dbReference type="PROSITE" id="PS51318">
    <property type="entry name" value="TAT"/>
    <property type="match status" value="1"/>
</dbReference>
<dbReference type="Pfam" id="PF17957">
    <property type="entry name" value="Big_7"/>
    <property type="match status" value="1"/>
</dbReference>
<feature type="domain" description="Fibronectin type-III" evidence="7">
    <location>
        <begin position="910"/>
        <end position="1005"/>
    </location>
</feature>
<evidence type="ECO:0000256" key="2">
    <source>
        <dbReference type="ARBA" id="ARBA00022737"/>
    </source>
</evidence>
<dbReference type="SMART" id="SM00560">
    <property type="entry name" value="LamGL"/>
    <property type="match status" value="1"/>
</dbReference>
<dbReference type="SUPFAM" id="SSF49265">
    <property type="entry name" value="Fibronectin type III"/>
    <property type="match status" value="1"/>
</dbReference>
<dbReference type="Gene3D" id="2.60.40.10">
    <property type="entry name" value="Immunoglobulins"/>
    <property type="match status" value="4"/>
</dbReference>
<evidence type="ECO:0000256" key="5">
    <source>
        <dbReference type="SAM" id="MobiDB-lite"/>
    </source>
</evidence>
<dbReference type="InterPro" id="IPR003961">
    <property type="entry name" value="FN3_dom"/>
</dbReference>
<sequence length="1743" mass="176302">MLTPYPAGPIRRRLVVAVAAATALLAISPAVSHAACANPVACENAKPGSAPSTWQVTGRGDVTIQGYATRMSVNRGETVVFKIKTPASAYTIDIYRLGYYDGSGARLQAGGIRPTATLPQTQPSCVTTAATGLIDCGNWGVSASWTVPAESVSGVYVAVLRRSDTGGRSHIPFVVRDDARPSDVLVRTSDSTWQAYNVYGGNSLYTCTVACPPGNPLGYKAAFAVSYNRPFDGTLEQDNGGSYLFYAEYQLIRFLERNGFDLSYTSQVDASTDAAGLLDHKVIVSSAHDEYWSGPERTNVEAARDAGVSLTFFSGNEIFWKTRWTASAVDGGANRTLVSYKDTHFNGATDPTTWTGTWRDLRFAPESQGVVPENALTGQLFVVNSGSSDLKVPAAYKGLRLWRHTAIENLGSGATRTLAPGGNTLGYEWDVDVDNGFRPAGSFNLSSTTVGNVESFTDYGSTTKFGTTQTHNLTLYKARSGALVFGAGTIQWSWGLDVTNAWSATGPPAGASPDPVMQQATINLFTDMGATATTLMPTLMAVTRSTDTTAPQSTITSPAPGAELTDGARVTITGTATDVGGVVGGVEVSTDGGSTWRKATGTDTWSYTWNAHGAPSTRIRSRAVDDSGNLETPSAGVTVGVGCPCGLYGPNVTPAIIDQDDANPITVGVRFKSDVDGAITGVRFYKSAANTGTHTGQLWSDSGTLLASGTFTGESASGWQQLTFSTPVSIKAGTVYTASYFAPRGHYSANPNGYYVPGPLGLNQLDAPPLHALSANGGVANGVYAYASSATRPTLTYEAENYGVDVAFVPKLPPGGVTLVNATAGPGSATVSFLAPATGGSPTRYVITPIADGQPQTPTVVDGDPPATAVTVSNLSPTSDYRFTVQASNTSGSGPVSALSNVVRPTAPTVPGVPANVTASGSNGAATVKWQAPADGGRTITSYTVTPYLGAVAKPATTVTGSPAPANAVVDGLVNGSSYTFKVRATNAVGDGADSAASNAVTPSSAPRFVQQVNGRVVNQSTLQLTPGNAVTVGDRIVVMAGVWSLGKAKAFGVTDSAGNTYTMLTRVVASDDTELSVWSAPITAGDGTRPTITVTATGAADIGAAALEYANLSPAAGAGAVDVLKTATGRTTAAGSVTSGATPAVTGDGGLALGFYADSGFSRTLTADPSFTQRVNVSPASDMEFVVEDAAAARGSTPAARVSTGASTTWSMATVVFKAGAPAPPTVAVSPGALSFSGTVGATSPAAKTLAISNAGGGTLSWTASESVGWLSVSPGSGTNAGTVTVTPDVSGLAAGTYTTDVTITAPGATGSPSTVPVTFTVSAPVPPSLQVSPSSLAFSATTGGAAPAAKTLTVANGGGGTLTWTAETNASWLSAAPASGSGGGTITVTPSIAGLDPGTYSGTVTVSAAGATGSPASIPVTLTITAPPPPALAVTPTTLAFAATLGQANPAAKTLAVSNSGSGSLAVTVADDAAWLTATPASGSAPLTVTVTPSITGLAAGTYAANVTVTATTSGATGSPKTIPVTLTVAAAPSNLVGAWGFDETSGTSATDASGRGNTGTVDGATRSTAGRFGGALSFDGVNDRVNVPDANVLDLTTGMTLEAWVRPTTIGGAWRTVLIKEQPSDLIYALYADDTSSRPAAHVFTSADRGIAGPGTMPTNVWTHLAATYDGSALRVFVNGVQAASSSISGSIRTSTGVLRIGGNAVWGEWFSGLIDEVRIYNRALTATELQSDMATPISP</sequence>
<dbReference type="CDD" id="cd00063">
    <property type="entry name" value="FN3"/>
    <property type="match status" value="2"/>
</dbReference>
<dbReference type="PANTHER" id="PTHR13817">
    <property type="entry name" value="TITIN"/>
    <property type="match status" value="1"/>
</dbReference>
<dbReference type="InterPro" id="IPR024361">
    <property type="entry name" value="BACON"/>
</dbReference>
<evidence type="ECO:0000313" key="9">
    <source>
        <dbReference type="Proteomes" id="UP000278962"/>
    </source>
</evidence>
<keyword evidence="2" id="KW-0677">Repeat</keyword>
<dbReference type="InterPro" id="IPR014756">
    <property type="entry name" value="Ig_E-set"/>
</dbReference>
<keyword evidence="4" id="KW-0326">Glycosidase</keyword>
<reference evidence="8 9" key="1">
    <citation type="submission" date="2018-10" db="EMBL/GenBank/DDBJ databases">
        <title>Genomic Encyclopedia of Archaeal and Bacterial Type Strains, Phase II (KMG-II): from individual species to whole genera.</title>
        <authorList>
            <person name="Goeker M."/>
        </authorList>
    </citation>
    <scope>NUCLEOTIDE SEQUENCE [LARGE SCALE GENOMIC DNA]</scope>
    <source>
        <strain evidence="8 9">DSM 14954</strain>
    </source>
</reference>
<dbReference type="InterPro" id="IPR013783">
    <property type="entry name" value="Ig-like_fold"/>
</dbReference>
<dbReference type="OrthoDB" id="505641at2"/>
<dbReference type="PROSITE" id="PS50853">
    <property type="entry name" value="FN3"/>
    <property type="match status" value="2"/>
</dbReference>
<feature type="domain" description="Fibronectin type-III" evidence="7">
    <location>
        <begin position="813"/>
        <end position="909"/>
    </location>
</feature>
<dbReference type="Pfam" id="PF00041">
    <property type="entry name" value="fn3"/>
    <property type="match status" value="2"/>
</dbReference>
<proteinExistence type="predicted"/>
<protein>
    <submittedName>
        <fullName evidence="8">All-beta uncharacterized protein</fullName>
    </submittedName>
</protein>
<organism evidence="8 9">
    <name type="scientific">Solirubrobacter pauli</name>
    <dbReference type="NCBI Taxonomy" id="166793"/>
    <lineage>
        <taxon>Bacteria</taxon>
        <taxon>Bacillati</taxon>
        <taxon>Actinomycetota</taxon>
        <taxon>Thermoleophilia</taxon>
        <taxon>Solirubrobacterales</taxon>
        <taxon>Solirubrobacteraceae</taxon>
        <taxon>Solirubrobacter</taxon>
    </lineage>
</organism>
<evidence type="ECO:0000256" key="6">
    <source>
        <dbReference type="SAM" id="SignalP"/>
    </source>
</evidence>
<name>A0A660LJ36_9ACTN</name>
<feature type="signal peptide" evidence="6">
    <location>
        <begin position="1"/>
        <end position="34"/>
    </location>
</feature>
<dbReference type="InterPro" id="IPR036116">
    <property type="entry name" value="FN3_sf"/>
</dbReference>
<dbReference type="Pfam" id="PF13385">
    <property type="entry name" value="Laminin_G_3"/>
    <property type="match status" value="1"/>
</dbReference>
<dbReference type="InterPro" id="IPR006311">
    <property type="entry name" value="TAT_signal"/>
</dbReference>
<evidence type="ECO:0000259" key="7">
    <source>
        <dbReference type="PROSITE" id="PS50853"/>
    </source>
</evidence>
<gene>
    <name evidence="8" type="ORF">C8N24_3950</name>
</gene>
<dbReference type="PANTHER" id="PTHR13817:SF73">
    <property type="entry name" value="FIBRONECTIN TYPE-III DOMAIN-CONTAINING PROTEIN"/>
    <property type="match status" value="1"/>
</dbReference>
<keyword evidence="1 6" id="KW-0732">Signal</keyword>
<dbReference type="Gene3D" id="2.60.120.200">
    <property type="match status" value="1"/>
</dbReference>
<dbReference type="InterPro" id="IPR025141">
    <property type="entry name" value="DUF4082"/>
</dbReference>
<dbReference type="InterPro" id="IPR013320">
    <property type="entry name" value="ConA-like_dom_sf"/>
</dbReference>
<dbReference type="Pfam" id="PF19190">
    <property type="entry name" value="BACON_2"/>
    <property type="match status" value="3"/>
</dbReference>
<feature type="chain" id="PRO_5024828979" evidence="6">
    <location>
        <begin position="35"/>
        <end position="1743"/>
    </location>
</feature>
<dbReference type="SUPFAM" id="SSF81296">
    <property type="entry name" value="E set domains"/>
    <property type="match status" value="1"/>
</dbReference>
<evidence type="ECO:0000256" key="1">
    <source>
        <dbReference type="ARBA" id="ARBA00022729"/>
    </source>
</evidence>
<comment type="caution">
    <text evidence="8">The sequence shown here is derived from an EMBL/GenBank/DDBJ whole genome shotgun (WGS) entry which is preliminary data.</text>
</comment>
<dbReference type="InterPro" id="IPR046540">
    <property type="entry name" value="DMFA2_C"/>
</dbReference>
<dbReference type="InterPro" id="IPR050964">
    <property type="entry name" value="Striated_Muscle_Regulatory"/>
</dbReference>
<dbReference type="SMART" id="SM00060">
    <property type="entry name" value="FN3"/>
    <property type="match status" value="2"/>
</dbReference>
<accession>A0A660LJ36</accession>
<feature type="region of interest" description="Disordered" evidence="5">
    <location>
        <begin position="1548"/>
        <end position="1569"/>
    </location>
</feature>
<dbReference type="Proteomes" id="UP000278962">
    <property type="component" value="Unassembled WGS sequence"/>
</dbReference>
<dbReference type="GO" id="GO:0016798">
    <property type="term" value="F:hydrolase activity, acting on glycosyl bonds"/>
    <property type="evidence" value="ECO:0007669"/>
    <property type="project" value="UniProtKB-KW"/>
</dbReference>
<evidence type="ECO:0000313" key="8">
    <source>
        <dbReference type="EMBL" id="RKQ94073.1"/>
    </source>
</evidence>
<keyword evidence="3" id="KW-1015">Disulfide bond</keyword>
<dbReference type="SUPFAM" id="SSF49899">
    <property type="entry name" value="Concanavalin A-like lectins/glucanases"/>
    <property type="match status" value="1"/>
</dbReference>
<evidence type="ECO:0000256" key="4">
    <source>
        <dbReference type="ARBA" id="ARBA00023295"/>
    </source>
</evidence>